<sequence length="651" mass="72017">MSRPSENNRSGRWPGLSFKLAVAVLTATGLIFAAAFGYNYEQSRELLLHNVSARARALTLATVHKLEETLKGLEVVPDMTAHGMGQGHAGLDATLNALRDFLETTPEAYGGGVFLEPRALSDAPRTALYFAKKGGALGLSELGEDYDYFHMDWYMLPKLLGRGVWSEPYYDEAGGEILMATYAAPVYREQGRRRVFLGVITADVSLEWLRRVVGSLSIYESGYAFLISKGGLFVSHPEGRYLMRESIFSLAEAREDESLREIGRAMTRGRQGFARLDANYFGEPVYVSYAPMPSTEWSLGLVIEEDELMSDLVTLHREVLFIGASGFLALLVLIIAISTAITRPITQLARKTAEIARGNLDVDLPVVRRRDEVGELSRSFHEMRSALKEYIANLTEATRAKERLESELKIARTIQMSFLPKRFPPFPRIKAFSLHAALVPAYEVGGDLYDFFLLDDRRLFFSVGDVSGKGVPAALFMAVTKTLMKGIAEQDFDPAEVLRKVNNELAADNDALLFVTLFCGVLDFETGELAYSNAGHNPPAILRRDGRVDPLSLPPGMAMGVMPDLEYETMRVHLAPGETLMAYTDGVNEAQDVDGAFYGDARLLALLRDAPRLDPEHLTETIFADVRRFAGEADQADDITVLALRWNGPTG</sequence>
<evidence type="ECO:0000256" key="3">
    <source>
        <dbReference type="SAM" id="Phobius"/>
    </source>
</evidence>
<dbReference type="Gene3D" id="3.60.40.10">
    <property type="entry name" value="PPM-type phosphatase domain"/>
    <property type="match status" value="1"/>
</dbReference>
<feature type="domain" description="PPM-type phosphatase" evidence="5">
    <location>
        <begin position="433"/>
        <end position="646"/>
    </location>
</feature>
<evidence type="ECO:0000313" key="7">
    <source>
        <dbReference type="Proteomes" id="UP000014975"/>
    </source>
</evidence>
<feature type="coiled-coil region" evidence="2">
    <location>
        <begin position="387"/>
        <end position="414"/>
    </location>
</feature>
<feature type="transmembrane region" description="Helical" evidence="3">
    <location>
        <begin position="319"/>
        <end position="341"/>
    </location>
</feature>
<dbReference type="GO" id="GO:0007165">
    <property type="term" value="P:signal transduction"/>
    <property type="evidence" value="ECO:0007669"/>
    <property type="project" value="InterPro"/>
</dbReference>
<keyword evidence="3" id="KW-0812">Transmembrane</keyword>
<dbReference type="SMART" id="SM00331">
    <property type="entry name" value="PP2C_SIG"/>
    <property type="match status" value="1"/>
</dbReference>
<evidence type="ECO:0000256" key="1">
    <source>
        <dbReference type="ARBA" id="ARBA00022801"/>
    </source>
</evidence>
<dbReference type="SMART" id="SM00304">
    <property type="entry name" value="HAMP"/>
    <property type="match status" value="1"/>
</dbReference>
<dbReference type="PROSITE" id="PS51746">
    <property type="entry name" value="PPM_2"/>
    <property type="match status" value="1"/>
</dbReference>
<dbReference type="SUPFAM" id="SSF158472">
    <property type="entry name" value="HAMP domain-like"/>
    <property type="match status" value="1"/>
</dbReference>
<dbReference type="OrthoDB" id="9802500at2"/>
<dbReference type="InterPro" id="IPR001932">
    <property type="entry name" value="PPM-type_phosphatase-like_dom"/>
</dbReference>
<dbReference type="SUPFAM" id="SSF81606">
    <property type="entry name" value="PP2C-like"/>
    <property type="match status" value="1"/>
</dbReference>
<dbReference type="PANTHER" id="PTHR43156:SF2">
    <property type="entry name" value="STAGE II SPORULATION PROTEIN E"/>
    <property type="match status" value="1"/>
</dbReference>
<keyword evidence="7" id="KW-1185">Reference proteome</keyword>
<dbReference type="CDD" id="cd12913">
    <property type="entry name" value="PDC1_MCP_like"/>
    <property type="match status" value="1"/>
</dbReference>
<keyword evidence="2" id="KW-0175">Coiled coil</keyword>
<name>S7UJE1_9BACT</name>
<dbReference type="PANTHER" id="PTHR43156">
    <property type="entry name" value="STAGE II SPORULATION PROTEIN E-RELATED"/>
    <property type="match status" value="1"/>
</dbReference>
<evidence type="ECO:0000259" key="5">
    <source>
        <dbReference type="PROSITE" id="PS51746"/>
    </source>
</evidence>
<dbReference type="eggNOG" id="COG2770">
    <property type="taxonomic scope" value="Bacteria"/>
</dbReference>
<dbReference type="Proteomes" id="UP000014975">
    <property type="component" value="Unassembled WGS sequence"/>
</dbReference>
<comment type="caution">
    <text evidence="6">The sequence shown here is derived from an EMBL/GenBank/DDBJ whole genome shotgun (WGS) entry which is preliminary data.</text>
</comment>
<protein>
    <submittedName>
        <fullName evidence="6">Serine phosphatase</fullName>
    </submittedName>
</protein>
<dbReference type="GO" id="GO:0016791">
    <property type="term" value="F:phosphatase activity"/>
    <property type="evidence" value="ECO:0007669"/>
    <property type="project" value="TreeGrafter"/>
</dbReference>
<keyword evidence="3" id="KW-0472">Membrane</keyword>
<proteinExistence type="predicted"/>
<dbReference type="Pfam" id="PF07228">
    <property type="entry name" value="SpoIIE"/>
    <property type="match status" value="1"/>
</dbReference>
<keyword evidence="3" id="KW-1133">Transmembrane helix</keyword>
<dbReference type="PATRIC" id="fig|1121439.3.peg.2137"/>
<dbReference type="RefSeq" id="WP_020887472.1">
    <property type="nucleotide sequence ID" value="NZ_ATHI01000027.1"/>
</dbReference>
<dbReference type="Gene3D" id="3.30.450.20">
    <property type="entry name" value="PAS domain"/>
    <property type="match status" value="2"/>
</dbReference>
<dbReference type="PROSITE" id="PS50885">
    <property type="entry name" value="HAMP"/>
    <property type="match status" value="1"/>
</dbReference>
<dbReference type="Pfam" id="PF00672">
    <property type="entry name" value="HAMP"/>
    <property type="match status" value="1"/>
</dbReference>
<dbReference type="EMBL" id="ATHI01000027">
    <property type="protein sequence ID" value="EPR32423.1"/>
    <property type="molecule type" value="Genomic_DNA"/>
</dbReference>
<dbReference type="CDD" id="cd12912">
    <property type="entry name" value="PDC2_MCP_like"/>
    <property type="match status" value="1"/>
</dbReference>
<dbReference type="InterPro" id="IPR003660">
    <property type="entry name" value="HAMP_dom"/>
</dbReference>
<organism evidence="6 7">
    <name type="scientific">Alkalidesulfovibrio alkalitolerans DSM 16529</name>
    <dbReference type="NCBI Taxonomy" id="1121439"/>
    <lineage>
        <taxon>Bacteria</taxon>
        <taxon>Pseudomonadati</taxon>
        <taxon>Thermodesulfobacteriota</taxon>
        <taxon>Desulfovibrionia</taxon>
        <taxon>Desulfovibrionales</taxon>
        <taxon>Desulfovibrionaceae</taxon>
        <taxon>Alkalidesulfovibrio</taxon>
    </lineage>
</organism>
<evidence type="ECO:0000259" key="4">
    <source>
        <dbReference type="PROSITE" id="PS50885"/>
    </source>
</evidence>
<dbReference type="STRING" id="1121439.dsat_0775"/>
<dbReference type="Gene3D" id="6.10.340.10">
    <property type="match status" value="1"/>
</dbReference>
<dbReference type="InterPro" id="IPR052016">
    <property type="entry name" value="Bact_Sigma-Reg"/>
</dbReference>
<dbReference type="Pfam" id="PF22673">
    <property type="entry name" value="MCP-like_PDC_1"/>
    <property type="match status" value="1"/>
</dbReference>
<dbReference type="InterPro" id="IPR036457">
    <property type="entry name" value="PPM-type-like_dom_sf"/>
</dbReference>
<dbReference type="AlphaFoldDB" id="S7UJE1"/>
<dbReference type="GO" id="GO:0016020">
    <property type="term" value="C:membrane"/>
    <property type="evidence" value="ECO:0007669"/>
    <property type="project" value="InterPro"/>
</dbReference>
<dbReference type="eggNOG" id="COG2208">
    <property type="taxonomic scope" value="Bacteria"/>
</dbReference>
<dbReference type="CDD" id="cd06225">
    <property type="entry name" value="HAMP"/>
    <property type="match status" value="1"/>
</dbReference>
<evidence type="ECO:0000313" key="6">
    <source>
        <dbReference type="EMBL" id="EPR32423.1"/>
    </source>
</evidence>
<keyword evidence="1" id="KW-0378">Hydrolase</keyword>
<feature type="domain" description="HAMP" evidence="4">
    <location>
        <begin position="339"/>
        <end position="392"/>
    </location>
</feature>
<gene>
    <name evidence="6" type="ORF">dsat_0775</name>
</gene>
<feature type="transmembrane region" description="Helical" evidence="3">
    <location>
        <begin position="20"/>
        <end position="40"/>
    </location>
</feature>
<accession>S7UJE1</accession>
<evidence type="ECO:0000256" key="2">
    <source>
        <dbReference type="SAM" id="Coils"/>
    </source>
</evidence>
<reference evidence="6 7" key="1">
    <citation type="journal article" date="2013" name="Genome Announc.">
        <title>Draft genome sequences for three mercury-methylating, sulfate-reducing bacteria.</title>
        <authorList>
            <person name="Brown S.D."/>
            <person name="Hurt R.A.Jr."/>
            <person name="Gilmour C.C."/>
            <person name="Elias D.A."/>
        </authorList>
    </citation>
    <scope>NUCLEOTIDE SEQUENCE [LARGE SCALE GENOMIC DNA]</scope>
    <source>
        <strain evidence="6 7">DSM 16529</strain>
    </source>
</reference>